<evidence type="ECO:0000256" key="1">
    <source>
        <dbReference type="SAM" id="MobiDB-lite"/>
    </source>
</evidence>
<evidence type="ECO:0000259" key="2">
    <source>
        <dbReference type="PROSITE" id="PS51837"/>
    </source>
</evidence>
<dbReference type="EnsemblMetazoa" id="AATE021915-RA">
    <property type="protein sequence ID" value="AATE021915-PA.1"/>
    <property type="gene ID" value="AATE021915"/>
</dbReference>
<protein>
    <recommendedName>
        <fullName evidence="2">LITAF domain-containing protein</fullName>
    </recommendedName>
</protein>
<accession>A0A8W7NYM2</accession>
<dbReference type="Pfam" id="PF10601">
    <property type="entry name" value="zf-LITAF-like"/>
    <property type="match status" value="1"/>
</dbReference>
<name>A0A8W7NYM2_ANOAO</name>
<sequence>MCVLKVKCVYCGLVIECKREDTALLLQHLQREHPERAMDFPVAPNAAEHASKNIVHQASELAPSDADCSETDSETEELLRRIRLSSKAVERYSSTSSVSTDETDNNVPDIINQRSPGSRTSQRSVMYQTSLSSWRPGGHPIGCPNCGAKQTPIVRSHANSVTWSSTMATCLLHCWPLCCLSWLLGESANEYLHCSRCDQLLTKPGEECRIEL</sequence>
<proteinExistence type="predicted"/>
<reference evidence="3" key="1">
    <citation type="submission" date="2022-08" db="UniProtKB">
        <authorList>
            <consortium name="EnsemblMetazoa"/>
        </authorList>
    </citation>
    <scope>IDENTIFICATION</scope>
    <source>
        <strain evidence="3">EBRO</strain>
    </source>
</reference>
<dbReference type="SMART" id="SM00714">
    <property type="entry name" value="LITAF"/>
    <property type="match status" value="1"/>
</dbReference>
<feature type="domain" description="LITAF" evidence="2">
    <location>
        <begin position="121"/>
        <end position="206"/>
    </location>
</feature>
<evidence type="ECO:0000313" key="3">
    <source>
        <dbReference type="EnsemblMetazoa" id="AATE021915-PA.1"/>
    </source>
</evidence>
<dbReference type="PROSITE" id="PS51837">
    <property type="entry name" value="LITAF"/>
    <property type="match status" value="1"/>
</dbReference>
<dbReference type="AlphaFoldDB" id="A0A8W7NYM2"/>
<organism evidence="3">
    <name type="scientific">Anopheles atroparvus</name>
    <name type="common">European mosquito</name>
    <dbReference type="NCBI Taxonomy" id="41427"/>
    <lineage>
        <taxon>Eukaryota</taxon>
        <taxon>Metazoa</taxon>
        <taxon>Ecdysozoa</taxon>
        <taxon>Arthropoda</taxon>
        <taxon>Hexapoda</taxon>
        <taxon>Insecta</taxon>
        <taxon>Pterygota</taxon>
        <taxon>Neoptera</taxon>
        <taxon>Endopterygota</taxon>
        <taxon>Diptera</taxon>
        <taxon>Nematocera</taxon>
        <taxon>Culicoidea</taxon>
        <taxon>Culicidae</taxon>
        <taxon>Anophelinae</taxon>
        <taxon>Anopheles</taxon>
    </lineage>
</organism>
<feature type="compositionally biased region" description="Polar residues" evidence="1">
    <location>
        <begin position="112"/>
        <end position="124"/>
    </location>
</feature>
<dbReference type="InterPro" id="IPR006629">
    <property type="entry name" value="LITAF"/>
</dbReference>
<feature type="region of interest" description="Disordered" evidence="1">
    <location>
        <begin position="93"/>
        <end position="124"/>
    </location>
</feature>